<evidence type="ECO:0000313" key="3">
    <source>
        <dbReference type="EMBL" id="KAA9367997.1"/>
    </source>
</evidence>
<dbReference type="InterPro" id="IPR039840">
    <property type="entry name" value="NAA80"/>
</dbReference>
<gene>
    <name evidence="2" type="ORF">CES85_2003</name>
    <name evidence="3" type="ORF">F3W84_10955</name>
</gene>
<evidence type="ECO:0000313" key="5">
    <source>
        <dbReference type="Proteomes" id="UP000327108"/>
    </source>
</evidence>
<sequence>MIEIITLADRADLAATCAKWNHTQWGYLSGATEEDIVSGLQEIIHSTDGQAVRAALWNGELAGFVLLIHNDLDSHPHLKPWIASLLVAPEYRGRGVAKALMAAIEGAAHQLGYSEAYLYTDKPDLYRKIAWDDFEELKGDDEGMLIMNKKIARS</sequence>
<dbReference type="Proteomes" id="UP000327108">
    <property type="component" value="Unassembled WGS sequence"/>
</dbReference>
<feature type="domain" description="N-acetyltransferase" evidence="1">
    <location>
        <begin position="3"/>
        <end position="152"/>
    </location>
</feature>
<dbReference type="PANTHER" id="PTHR13538:SF4">
    <property type="entry name" value="N-ALPHA-ACETYLTRANSFERASE 80"/>
    <property type="match status" value="1"/>
</dbReference>
<organism evidence="2 4">
    <name type="scientific">Ochrobactrum quorumnocens</name>
    <dbReference type="NCBI Taxonomy" id="271865"/>
    <lineage>
        <taxon>Bacteria</taxon>
        <taxon>Pseudomonadati</taxon>
        <taxon>Pseudomonadota</taxon>
        <taxon>Alphaproteobacteria</taxon>
        <taxon>Hyphomicrobiales</taxon>
        <taxon>Brucellaceae</taxon>
        <taxon>Brucella/Ochrobactrum group</taxon>
        <taxon>Ochrobactrum</taxon>
    </lineage>
</organism>
<dbReference type="GO" id="GO:0008080">
    <property type="term" value="F:N-acetyltransferase activity"/>
    <property type="evidence" value="ECO:0007669"/>
    <property type="project" value="InterPro"/>
</dbReference>
<keyword evidence="5" id="KW-1185">Reference proteome</keyword>
<protein>
    <submittedName>
        <fullName evidence="2">Acetyltransferase domain protein</fullName>
    </submittedName>
    <submittedName>
        <fullName evidence="3">GNAT family N-acetyltransferase</fullName>
    </submittedName>
</protein>
<dbReference type="GO" id="GO:1905502">
    <property type="term" value="F:acetyl-CoA binding"/>
    <property type="evidence" value="ECO:0007669"/>
    <property type="project" value="TreeGrafter"/>
</dbReference>
<dbReference type="AlphaFoldDB" id="A0A248UHX5"/>
<keyword evidence="2" id="KW-0808">Transferase</keyword>
<dbReference type="EMBL" id="VYXQ01000009">
    <property type="protein sequence ID" value="KAA9367997.1"/>
    <property type="molecule type" value="Genomic_DNA"/>
</dbReference>
<dbReference type="Gene3D" id="3.40.630.30">
    <property type="match status" value="1"/>
</dbReference>
<evidence type="ECO:0000313" key="2">
    <source>
        <dbReference type="EMBL" id="ASV86443.1"/>
    </source>
</evidence>
<accession>A0A248UHX5</accession>
<dbReference type="PANTHER" id="PTHR13538">
    <property type="entry name" value="N-ACETYLTRANSFERASE 6"/>
    <property type="match status" value="1"/>
</dbReference>
<dbReference type="EMBL" id="CP022604">
    <property type="protein sequence ID" value="ASV86443.1"/>
    <property type="molecule type" value="Genomic_DNA"/>
</dbReference>
<dbReference type="GO" id="GO:0005737">
    <property type="term" value="C:cytoplasm"/>
    <property type="evidence" value="ECO:0007669"/>
    <property type="project" value="TreeGrafter"/>
</dbReference>
<dbReference type="RefSeq" id="WP_095447278.1">
    <property type="nucleotide sequence ID" value="NZ_CP022604.1"/>
</dbReference>
<dbReference type="CDD" id="cd04301">
    <property type="entry name" value="NAT_SF"/>
    <property type="match status" value="1"/>
</dbReference>
<dbReference type="Proteomes" id="UP000215256">
    <property type="component" value="Chromosome 1"/>
</dbReference>
<name>A0A248UHX5_9HYPH</name>
<evidence type="ECO:0000259" key="1">
    <source>
        <dbReference type="PROSITE" id="PS51186"/>
    </source>
</evidence>
<reference evidence="3 5" key="2">
    <citation type="submission" date="2019-09" db="EMBL/GenBank/DDBJ databases">
        <title>Biological control of the noxious weed angled onion (Allium triquetrum) thwarted by endophytic bacteria in Victoria, Australia.</title>
        <authorList>
            <person name="Tehranchian P."/>
            <person name="Adair R.J."/>
            <person name="Van T.H."/>
            <person name="Morrison P.D."/>
            <person name="Williams H."/>
            <person name="Lawrie A.C."/>
        </authorList>
    </citation>
    <scope>NUCLEOTIDE SEQUENCE [LARGE SCALE GENOMIC DNA]</scope>
    <source>
        <strain evidence="3 5">RPTAtOch1</strain>
    </source>
</reference>
<dbReference type="KEGG" id="och:CES85_2003"/>
<dbReference type="SUPFAM" id="SSF55729">
    <property type="entry name" value="Acyl-CoA N-acyltransferases (Nat)"/>
    <property type="match status" value="1"/>
</dbReference>
<dbReference type="OrthoDB" id="9809751at2"/>
<dbReference type="Pfam" id="PF00583">
    <property type="entry name" value="Acetyltransf_1"/>
    <property type="match status" value="1"/>
</dbReference>
<dbReference type="InterPro" id="IPR000182">
    <property type="entry name" value="GNAT_dom"/>
</dbReference>
<evidence type="ECO:0000313" key="4">
    <source>
        <dbReference type="Proteomes" id="UP000215256"/>
    </source>
</evidence>
<dbReference type="InterPro" id="IPR016181">
    <property type="entry name" value="Acyl_CoA_acyltransferase"/>
</dbReference>
<dbReference type="PROSITE" id="PS51186">
    <property type="entry name" value="GNAT"/>
    <property type="match status" value="1"/>
</dbReference>
<proteinExistence type="predicted"/>
<reference evidence="2 4" key="1">
    <citation type="submission" date="2017-07" db="EMBL/GenBank/DDBJ databases">
        <title>Phylogenetic study on the rhizospheric bacterium Ochrobactrum sp. A44.</title>
        <authorList>
            <person name="Krzyzanowska D.M."/>
            <person name="Ossowicki A."/>
            <person name="Rajewska M."/>
            <person name="Maciag T."/>
            <person name="Kaczynski Z."/>
            <person name="Czerwicka M."/>
            <person name="Jafra S."/>
        </authorList>
    </citation>
    <scope>NUCLEOTIDE SEQUENCE [LARGE SCALE GENOMIC DNA]</scope>
    <source>
        <strain evidence="2 4">A44</strain>
    </source>
</reference>